<name>A0A8J2PFA8_9HEXA</name>
<keyword evidence="3" id="KW-1185">Reference proteome</keyword>
<gene>
    <name evidence="2" type="ORF">AFUS01_LOCUS23344</name>
</gene>
<evidence type="ECO:0000256" key="1">
    <source>
        <dbReference type="SAM" id="MobiDB-lite"/>
    </source>
</evidence>
<dbReference type="OrthoDB" id="6425912at2759"/>
<evidence type="ECO:0000313" key="2">
    <source>
        <dbReference type="EMBL" id="CAG7734987.1"/>
    </source>
</evidence>
<organism evidence="2 3">
    <name type="scientific">Allacma fusca</name>
    <dbReference type="NCBI Taxonomy" id="39272"/>
    <lineage>
        <taxon>Eukaryota</taxon>
        <taxon>Metazoa</taxon>
        <taxon>Ecdysozoa</taxon>
        <taxon>Arthropoda</taxon>
        <taxon>Hexapoda</taxon>
        <taxon>Collembola</taxon>
        <taxon>Symphypleona</taxon>
        <taxon>Sminthuridae</taxon>
        <taxon>Allacma</taxon>
    </lineage>
</organism>
<dbReference type="Proteomes" id="UP000708208">
    <property type="component" value="Unassembled WGS sequence"/>
</dbReference>
<feature type="region of interest" description="Disordered" evidence="1">
    <location>
        <begin position="1"/>
        <end position="31"/>
    </location>
</feature>
<sequence length="44" mass="4519">ETGDIESSNVNNGGSGSLIDANGNIHIRGSDGTLTISEAYPEQK</sequence>
<reference evidence="2" key="1">
    <citation type="submission" date="2021-06" db="EMBL/GenBank/DDBJ databases">
        <authorList>
            <person name="Hodson N. C."/>
            <person name="Mongue J. A."/>
            <person name="Jaron S. K."/>
        </authorList>
    </citation>
    <scope>NUCLEOTIDE SEQUENCE</scope>
</reference>
<dbReference type="AlphaFoldDB" id="A0A8J2PFA8"/>
<dbReference type="EMBL" id="CAJVCH010280155">
    <property type="protein sequence ID" value="CAG7734987.1"/>
    <property type="molecule type" value="Genomic_DNA"/>
</dbReference>
<evidence type="ECO:0000313" key="3">
    <source>
        <dbReference type="Proteomes" id="UP000708208"/>
    </source>
</evidence>
<accession>A0A8J2PFA8</accession>
<proteinExistence type="predicted"/>
<feature type="non-terminal residue" evidence="2">
    <location>
        <position position="1"/>
    </location>
</feature>
<protein>
    <submittedName>
        <fullName evidence="2">Uncharacterized protein</fullName>
    </submittedName>
</protein>
<comment type="caution">
    <text evidence="2">The sequence shown here is derived from an EMBL/GenBank/DDBJ whole genome shotgun (WGS) entry which is preliminary data.</text>
</comment>